<dbReference type="Proteomes" id="UP000032142">
    <property type="component" value="Unassembled WGS sequence"/>
</dbReference>
<evidence type="ECO:0000313" key="1">
    <source>
        <dbReference type="EMBL" id="KHG18503.1"/>
    </source>
</evidence>
<evidence type="ECO:0000313" key="2">
    <source>
        <dbReference type="Proteomes" id="UP000032142"/>
    </source>
</evidence>
<dbReference type="EMBL" id="KN410748">
    <property type="protein sequence ID" value="KHG18503.1"/>
    <property type="molecule type" value="Genomic_DNA"/>
</dbReference>
<dbReference type="GO" id="GO:0016787">
    <property type="term" value="F:hydrolase activity"/>
    <property type="evidence" value="ECO:0007669"/>
    <property type="project" value="UniProtKB-KW"/>
</dbReference>
<organism evidence="1 2">
    <name type="scientific">Gossypium arboreum</name>
    <name type="common">Tree cotton</name>
    <name type="synonym">Gossypium nanking</name>
    <dbReference type="NCBI Taxonomy" id="29729"/>
    <lineage>
        <taxon>Eukaryota</taxon>
        <taxon>Viridiplantae</taxon>
        <taxon>Streptophyta</taxon>
        <taxon>Embryophyta</taxon>
        <taxon>Tracheophyta</taxon>
        <taxon>Spermatophyta</taxon>
        <taxon>Magnoliopsida</taxon>
        <taxon>eudicotyledons</taxon>
        <taxon>Gunneridae</taxon>
        <taxon>Pentapetalae</taxon>
        <taxon>rosids</taxon>
        <taxon>malvids</taxon>
        <taxon>Malvales</taxon>
        <taxon>Malvaceae</taxon>
        <taxon>Malvoideae</taxon>
        <taxon>Gossypium</taxon>
    </lineage>
</organism>
<protein>
    <submittedName>
        <fullName evidence="1">Deoxyuridine 5'-triphosphate nucleotidohydrolase</fullName>
    </submittedName>
</protein>
<reference evidence="2" key="1">
    <citation type="submission" date="2014-09" db="EMBL/GenBank/DDBJ databases">
        <authorList>
            <person name="Mudge J."/>
            <person name="Ramaraj T."/>
            <person name="Lindquist I.E."/>
            <person name="Bharti A.K."/>
            <person name="Sundararajan A."/>
            <person name="Cameron C.T."/>
            <person name="Woodward J.E."/>
            <person name="May G.D."/>
            <person name="Brubaker C."/>
            <person name="Broadhvest J."/>
            <person name="Wilkins T.A."/>
        </authorList>
    </citation>
    <scope>NUCLEOTIDE SEQUENCE</scope>
    <source>
        <strain evidence="2">cv. AKA8401</strain>
    </source>
</reference>
<keyword evidence="2" id="KW-1185">Reference proteome</keyword>
<keyword evidence="1" id="KW-0378">Hydrolase</keyword>
<dbReference type="PANTHER" id="PTHR46250">
    <property type="entry name" value="MYB/SANT-LIKE DNA-BINDING DOMAIN PROTEIN-RELATED"/>
    <property type="match status" value="1"/>
</dbReference>
<dbReference type="PANTHER" id="PTHR46250:SF17">
    <property type="entry name" value="MYB_SANT-LIKE DOMAIN-CONTAINING PROTEIN"/>
    <property type="match status" value="1"/>
</dbReference>
<name>A0A0B0NVF5_GOSAR</name>
<accession>A0A0B0NVF5</accession>
<sequence>MVDLHNVGTFNADTRFKADYLNKMERMLENVLPHAMSKAEPNLELMIRTLKRDWTIVYDMLSGKDNSGFGWGEHRQFVAVKDVVWNSYIGSHKEAGQFRHRNFPYYGHLIAIYAKD</sequence>
<dbReference type="AlphaFoldDB" id="A0A0B0NVF5"/>
<proteinExistence type="predicted"/>
<gene>
    <name evidence="1" type="ORF">F383_26442</name>
</gene>